<evidence type="ECO:0000313" key="2">
    <source>
        <dbReference type="Proteomes" id="UP001385951"/>
    </source>
</evidence>
<dbReference type="EMBL" id="JASBNA010000030">
    <property type="protein sequence ID" value="KAK7683601.1"/>
    <property type="molecule type" value="Genomic_DNA"/>
</dbReference>
<dbReference type="AlphaFoldDB" id="A0AAW0FS36"/>
<evidence type="ECO:0000313" key="1">
    <source>
        <dbReference type="EMBL" id="KAK7683601.1"/>
    </source>
</evidence>
<organism evidence="1 2">
    <name type="scientific">Cerrena zonata</name>
    <dbReference type="NCBI Taxonomy" id="2478898"/>
    <lineage>
        <taxon>Eukaryota</taxon>
        <taxon>Fungi</taxon>
        <taxon>Dikarya</taxon>
        <taxon>Basidiomycota</taxon>
        <taxon>Agaricomycotina</taxon>
        <taxon>Agaricomycetes</taxon>
        <taxon>Polyporales</taxon>
        <taxon>Cerrenaceae</taxon>
        <taxon>Cerrena</taxon>
    </lineage>
</organism>
<proteinExistence type="predicted"/>
<accession>A0AAW0FS36</accession>
<reference evidence="1 2" key="1">
    <citation type="submission" date="2022-09" db="EMBL/GenBank/DDBJ databases">
        <authorList>
            <person name="Palmer J.M."/>
        </authorList>
    </citation>
    <scope>NUCLEOTIDE SEQUENCE [LARGE SCALE GENOMIC DNA]</scope>
    <source>
        <strain evidence="1 2">DSM 7382</strain>
    </source>
</reference>
<name>A0AAW0FS36_9APHY</name>
<evidence type="ECO:0008006" key="3">
    <source>
        <dbReference type="Google" id="ProtNLM"/>
    </source>
</evidence>
<gene>
    <name evidence="1" type="ORF">QCA50_013439</name>
</gene>
<keyword evidence="2" id="KW-1185">Reference proteome</keyword>
<protein>
    <recommendedName>
        <fullName evidence="3">F-box domain-containing protein</fullName>
    </recommendedName>
</protein>
<dbReference type="Proteomes" id="UP001385951">
    <property type="component" value="Unassembled WGS sequence"/>
</dbReference>
<sequence length="486" mass="56978">MSRTHLRRILGLPDMPLNWDVLMLIMEFLDRRTLLAYMSTCHTLHRAGVPYLLSDPIRFKRSFNVKSFCQFALGDFPHRLRCLHELEFPARFWLRKRDTITLLAQVLKYSPYLEKITIIRAERFFGIDPILGDAIAESTSIKEFFLDGVGYEALSVLTRMQSPLESVDLFIDAGAVENYPDPNEALERFALGLTHLKVRWVQMGMSVQYPKVRILSIEDDNFVPIDLLIYVFPNLQSLTISTNTSEYLEMDQAELKRIHLQNKKSQRSRSWPRLDYLEGDVTLLYCLAPTCRVRRLSAWVSSSDVDKLLVVCKNTQPESLKLYFHMDRLSVDELEKILKSGDIRSISLTIDAYNMGLRDLKQYFERFRDLFRTLTISVLYFRVIWGPYPRRWLDPEEYDRDDDEEYNANPAGTNPLKEFFKFLTLDRCTLRAAKYIKTLRYAFFDMPGKPMRYYEITRPSRDEIGMEQLSSEVGEQIVQETFESPS</sequence>
<comment type="caution">
    <text evidence="1">The sequence shown here is derived from an EMBL/GenBank/DDBJ whole genome shotgun (WGS) entry which is preliminary data.</text>
</comment>